<evidence type="ECO:0000313" key="7">
    <source>
        <dbReference type="EMBL" id="RCN25569.1"/>
    </source>
</evidence>
<dbReference type="STRING" id="29170.A0A368F3H4"/>
<evidence type="ECO:0000313" key="8">
    <source>
        <dbReference type="Proteomes" id="UP000252519"/>
    </source>
</evidence>
<comment type="subcellular location">
    <subcellularLocation>
        <location evidence="1">Membrane</location>
        <topology evidence="1">Single-pass type II membrane protein</topology>
    </subcellularLocation>
</comment>
<dbReference type="GO" id="GO:0006813">
    <property type="term" value="P:potassium ion transport"/>
    <property type="evidence" value="ECO:0007669"/>
    <property type="project" value="InterPro"/>
</dbReference>
<proteinExistence type="inferred from homology"/>
<evidence type="ECO:0000256" key="6">
    <source>
        <dbReference type="ARBA" id="ARBA00023136"/>
    </source>
</evidence>
<dbReference type="InterPro" id="IPR038702">
    <property type="entry name" value="Na/K_ATPase_sub_beta_sf"/>
</dbReference>
<keyword evidence="3" id="KW-0812">Transmembrane</keyword>
<keyword evidence="8" id="KW-1185">Reference proteome</keyword>
<dbReference type="OrthoDB" id="5912413at2759"/>
<evidence type="ECO:0000256" key="4">
    <source>
        <dbReference type="ARBA" id="ARBA00022968"/>
    </source>
</evidence>
<dbReference type="GO" id="GO:0005890">
    <property type="term" value="C:sodium:potassium-exchanging ATPase complex"/>
    <property type="evidence" value="ECO:0007669"/>
    <property type="project" value="InterPro"/>
</dbReference>
<keyword evidence="5" id="KW-1133">Transmembrane helix</keyword>
<evidence type="ECO:0000256" key="3">
    <source>
        <dbReference type="ARBA" id="ARBA00022692"/>
    </source>
</evidence>
<dbReference type="EMBL" id="JOJR01011299">
    <property type="protein sequence ID" value="RCN25569.1"/>
    <property type="molecule type" value="Genomic_DNA"/>
</dbReference>
<keyword evidence="6" id="KW-0472">Membrane</keyword>
<dbReference type="Pfam" id="PF00287">
    <property type="entry name" value="Na_K-ATPase"/>
    <property type="match status" value="1"/>
</dbReference>
<evidence type="ECO:0000256" key="5">
    <source>
        <dbReference type="ARBA" id="ARBA00022989"/>
    </source>
</evidence>
<evidence type="ECO:0000256" key="1">
    <source>
        <dbReference type="ARBA" id="ARBA00004606"/>
    </source>
</evidence>
<dbReference type="AlphaFoldDB" id="A0A368F3H4"/>
<dbReference type="Proteomes" id="UP000252519">
    <property type="component" value="Unassembled WGS sequence"/>
</dbReference>
<comment type="caution">
    <text evidence="7">The sequence shown here is derived from an EMBL/GenBank/DDBJ whole genome shotgun (WGS) entry which is preliminary data.</text>
</comment>
<comment type="similarity">
    <text evidence="2">Belongs to the X(+)/potassium ATPases subunit beta family.</text>
</comment>
<protein>
    <submittedName>
        <fullName evidence="7">Uncharacterized protein</fullName>
    </submittedName>
</protein>
<sequence length="117" mass="13777">MVPNFGTEISNGVLDLRRDNLERERYIEFIRHYLEGYKKEQLSRASFTKQCSSLEKPPHAWCEFPLKVFEDAGCTASNRYGYDSDEPCLLFFLKLDRHLYAQKACVNVAIWCLFREV</sequence>
<reference evidence="7 8" key="1">
    <citation type="submission" date="2014-10" db="EMBL/GenBank/DDBJ databases">
        <title>Draft genome of the hookworm Ancylostoma caninum.</title>
        <authorList>
            <person name="Mitreva M."/>
        </authorList>
    </citation>
    <scope>NUCLEOTIDE SEQUENCE [LARGE SCALE GENOMIC DNA]</scope>
    <source>
        <strain evidence="7 8">Baltimore</strain>
    </source>
</reference>
<organism evidence="7 8">
    <name type="scientific">Ancylostoma caninum</name>
    <name type="common">Dog hookworm</name>
    <dbReference type="NCBI Taxonomy" id="29170"/>
    <lineage>
        <taxon>Eukaryota</taxon>
        <taxon>Metazoa</taxon>
        <taxon>Ecdysozoa</taxon>
        <taxon>Nematoda</taxon>
        <taxon>Chromadorea</taxon>
        <taxon>Rhabditida</taxon>
        <taxon>Rhabditina</taxon>
        <taxon>Rhabditomorpha</taxon>
        <taxon>Strongyloidea</taxon>
        <taxon>Ancylostomatidae</taxon>
        <taxon>Ancylostomatinae</taxon>
        <taxon>Ancylostoma</taxon>
    </lineage>
</organism>
<gene>
    <name evidence="7" type="ORF">ANCCAN_28717</name>
</gene>
<name>A0A368F3H4_ANCCA</name>
<keyword evidence="4" id="KW-0735">Signal-anchor</keyword>
<accession>A0A368F3H4</accession>
<evidence type="ECO:0000256" key="2">
    <source>
        <dbReference type="ARBA" id="ARBA00005876"/>
    </source>
</evidence>
<dbReference type="InterPro" id="IPR000402">
    <property type="entry name" value="Na/K_ATPase_sub_beta"/>
</dbReference>
<dbReference type="GO" id="GO:0006814">
    <property type="term" value="P:sodium ion transport"/>
    <property type="evidence" value="ECO:0007669"/>
    <property type="project" value="InterPro"/>
</dbReference>
<dbReference type="Gene3D" id="2.60.40.1660">
    <property type="entry name" value="Na, k-atpase alpha subunit"/>
    <property type="match status" value="1"/>
</dbReference>